<proteinExistence type="predicted"/>
<dbReference type="GeneID" id="70132478"/>
<organism evidence="1 2">
    <name type="scientific">Truncatella angustata</name>
    <dbReference type="NCBI Taxonomy" id="152316"/>
    <lineage>
        <taxon>Eukaryota</taxon>
        <taxon>Fungi</taxon>
        <taxon>Dikarya</taxon>
        <taxon>Ascomycota</taxon>
        <taxon>Pezizomycotina</taxon>
        <taxon>Sordariomycetes</taxon>
        <taxon>Xylariomycetidae</taxon>
        <taxon>Amphisphaeriales</taxon>
        <taxon>Sporocadaceae</taxon>
        <taxon>Truncatella</taxon>
    </lineage>
</organism>
<evidence type="ECO:0000313" key="1">
    <source>
        <dbReference type="EMBL" id="KAH6649068.1"/>
    </source>
</evidence>
<gene>
    <name evidence="1" type="ORF">BKA67DRAFT_576687</name>
</gene>
<dbReference type="EMBL" id="JAGPXC010000007">
    <property type="protein sequence ID" value="KAH6649068.1"/>
    <property type="molecule type" value="Genomic_DNA"/>
</dbReference>
<accession>A0A9P8UFW4</accession>
<reference evidence="1" key="1">
    <citation type="journal article" date="2021" name="Nat. Commun.">
        <title>Genetic determinants of endophytism in the Arabidopsis root mycobiome.</title>
        <authorList>
            <person name="Mesny F."/>
            <person name="Miyauchi S."/>
            <person name="Thiergart T."/>
            <person name="Pickel B."/>
            <person name="Atanasova L."/>
            <person name="Karlsson M."/>
            <person name="Huettel B."/>
            <person name="Barry K.W."/>
            <person name="Haridas S."/>
            <person name="Chen C."/>
            <person name="Bauer D."/>
            <person name="Andreopoulos W."/>
            <person name="Pangilinan J."/>
            <person name="LaButti K."/>
            <person name="Riley R."/>
            <person name="Lipzen A."/>
            <person name="Clum A."/>
            <person name="Drula E."/>
            <person name="Henrissat B."/>
            <person name="Kohler A."/>
            <person name="Grigoriev I.V."/>
            <person name="Martin F.M."/>
            <person name="Hacquard S."/>
        </authorList>
    </citation>
    <scope>NUCLEOTIDE SEQUENCE</scope>
    <source>
        <strain evidence="1">MPI-SDFR-AT-0073</strain>
    </source>
</reference>
<dbReference type="AlphaFoldDB" id="A0A9P8UFW4"/>
<evidence type="ECO:0000313" key="2">
    <source>
        <dbReference type="Proteomes" id="UP000758603"/>
    </source>
</evidence>
<protein>
    <submittedName>
        <fullName evidence="1">Uncharacterized protein</fullName>
    </submittedName>
</protein>
<comment type="caution">
    <text evidence="1">The sequence shown here is derived from an EMBL/GenBank/DDBJ whole genome shotgun (WGS) entry which is preliminary data.</text>
</comment>
<dbReference type="RefSeq" id="XP_045955575.1">
    <property type="nucleotide sequence ID" value="XM_046103586.1"/>
</dbReference>
<dbReference type="Proteomes" id="UP000758603">
    <property type="component" value="Unassembled WGS sequence"/>
</dbReference>
<name>A0A9P8UFW4_9PEZI</name>
<keyword evidence="2" id="KW-1185">Reference proteome</keyword>
<sequence length="67" mass="7583">MNATSFYYIKVSSISADHPLNHAGNQAISSCRSRGPLDTALRRKIYRHPRAGKVSTFLARFERIYAL</sequence>